<protein>
    <submittedName>
        <fullName evidence="1">Uncharacterized protein</fullName>
    </submittedName>
</protein>
<dbReference type="RefSeq" id="WP_118486254.1">
    <property type="nucleotide sequence ID" value="NZ_QRQO01000031.1"/>
</dbReference>
<reference evidence="1 2" key="1">
    <citation type="submission" date="2018-08" db="EMBL/GenBank/DDBJ databases">
        <title>A genome reference for cultivated species of the human gut microbiota.</title>
        <authorList>
            <person name="Zou Y."/>
            <person name="Xue W."/>
            <person name="Luo G."/>
        </authorList>
    </citation>
    <scope>NUCLEOTIDE SEQUENCE [LARGE SCALE GENOMIC DNA]</scope>
    <source>
        <strain evidence="1 2">AF31-17AC</strain>
    </source>
</reference>
<evidence type="ECO:0000313" key="1">
    <source>
        <dbReference type="EMBL" id="RHN11860.1"/>
    </source>
</evidence>
<dbReference type="Proteomes" id="UP000283700">
    <property type="component" value="Unassembled WGS sequence"/>
</dbReference>
<dbReference type="EMBL" id="QRQO01000031">
    <property type="protein sequence ID" value="RHN11860.1"/>
    <property type="molecule type" value="Genomic_DNA"/>
</dbReference>
<sequence length="116" mass="13831">MNAFYKAANLYGKEREKFDDFACRKGIFKKNYSFYCKCGRCKSHFISETEYNRMKDYYVYGLGSKVKTPYTDDHYVVIFCENDPDCTYEICDKESFENAKYEVVCETNKCPEEVDY</sequence>
<accession>A0A415U0T6</accession>
<name>A0A415U0T6_9FIRM</name>
<dbReference type="AlphaFoldDB" id="A0A415U0T6"/>
<evidence type="ECO:0000313" key="2">
    <source>
        <dbReference type="Proteomes" id="UP000283700"/>
    </source>
</evidence>
<comment type="caution">
    <text evidence="1">The sequence shown here is derived from an EMBL/GenBank/DDBJ whole genome shotgun (WGS) entry which is preliminary data.</text>
</comment>
<gene>
    <name evidence="1" type="ORF">DWZ29_10950</name>
</gene>
<proteinExistence type="predicted"/>
<organism evidence="1 2">
    <name type="scientific">Anaerobutyricum hallii</name>
    <dbReference type="NCBI Taxonomy" id="39488"/>
    <lineage>
        <taxon>Bacteria</taxon>
        <taxon>Bacillati</taxon>
        <taxon>Bacillota</taxon>
        <taxon>Clostridia</taxon>
        <taxon>Lachnospirales</taxon>
        <taxon>Lachnospiraceae</taxon>
        <taxon>Anaerobutyricum</taxon>
    </lineage>
</organism>